<dbReference type="Proteomes" id="UP001151002">
    <property type="component" value="Unassembled WGS sequence"/>
</dbReference>
<comment type="caution">
    <text evidence="2">The sequence shown here is derived from an EMBL/GenBank/DDBJ whole genome shotgun (WGS) entry which is preliminary data.</text>
</comment>
<protein>
    <submittedName>
        <fullName evidence="2">Uncharacterized protein</fullName>
    </submittedName>
</protein>
<proteinExistence type="predicted"/>
<name>A0ABT4B3G3_9ACTN</name>
<dbReference type="RefSeq" id="WP_267565406.1">
    <property type="nucleotide sequence ID" value="NZ_JAPNTZ010000008.1"/>
</dbReference>
<sequence length="247" mass="26602">MKSLRALDVAVPPTFEQYERAAATLDRIVATPPDPPRRQLIKGWMLVPALAATVAVLVLVVPWGKSDRAYATWTPIPVALSPAETTLVGKACRKEMRIYDHLDLSRAELALAERRGEIVTMLYRHDDPASTGFCLAHNLPGTDDVDDVKTGNASSSGNFRPAPAGRFIEGALAVYPEGVSVTEGAAGPDVAGLVIHTGGLTVQATVSDGRWVAWWPEPAIVDGEDVPRTYDVQLNDGRIFRNAQPAK</sequence>
<dbReference type="EMBL" id="JAPNTZ010000008">
    <property type="protein sequence ID" value="MCY1141037.1"/>
    <property type="molecule type" value="Genomic_DNA"/>
</dbReference>
<evidence type="ECO:0000313" key="2">
    <source>
        <dbReference type="EMBL" id="MCY1141037.1"/>
    </source>
</evidence>
<keyword evidence="1" id="KW-0812">Transmembrane</keyword>
<reference evidence="2" key="1">
    <citation type="submission" date="2022-11" db="EMBL/GenBank/DDBJ databases">
        <authorList>
            <person name="Somphong A."/>
            <person name="Phongsopitanun W."/>
        </authorList>
    </citation>
    <scope>NUCLEOTIDE SEQUENCE</scope>
    <source>
        <strain evidence="2">Pm04-4</strain>
    </source>
</reference>
<keyword evidence="1" id="KW-0472">Membrane</keyword>
<keyword evidence="3" id="KW-1185">Reference proteome</keyword>
<evidence type="ECO:0000313" key="3">
    <source>
        <dbReference type="Proteomes" id="UP001151002"/>
    </source>
</evidence>
<organism evidence="2 3">
    <name type="scientific">Paractinoplanes pyxinae</name>
    <dbReference type="NCBI Taxonomy" id="2997416"/>
    <lineage>
        <taxon>Bacteria</taxon>
        <taxon>Bacillati</taxon>
        <taxon>Actinomycetota</taxon>
        <taxon>Actinomycetes</taxon>
        <taxon>Micromonosporales</taxon>
        <taxon>Micromonosporaceae</taxon>
        <taxon>Paractinoplanes</taxon>
    </lineage>
</organism>
<gene>
    <name evidence="2" type="ORF">OWR29_23820</name>
</gene>
<evidence type="ECO:0000256" key="1">
    <source>
        <dbReference type="SAM" id="Phobius"/>
    </source>
</evidence>
<keyword evidence="1" id="KW-1133">Transmembrane helix</keyword>
<accession>A0ABT4B3G3</accession>
<feature type="transmembrane region" description="Helical" evidence="1">
    <location>
        <begin position="44"/>
        <end position="64"/>
    </location>
</feature>